<keyword evidence="9" id="KW-0249">Electron transport</keyword>
<evidence type="ECO:0000256" key="5">
    <source>
        <dbReference type="ARBA" id="ARBA00022660"/>
    </source>
</evidence>
<comment type="subcellular location">
    <subcellularLocation>
        <location evidence="1">Membrane</location>
        <topology evidence="1">Multi-pass membrane protein</topology>
    </subcellularLocation>
</comment>
<evidence type="ECO:0000256" key="15">
    <source>
        <dbReference type="ARBA" id="ARBA00047816"/>
    </source>
</evidence>
<keyword evidence="5" id="KW-0679">Respiratory chain</keyword>
<evidence type="ECO:0000313" key="18">
    <source>
        <dbReference type="EMBL" id="ANH39064.1"/>
    </source>
</evidence>
<proteinExistence type="inferred from homology"/>
<evidence type="ECO:0000256" key="9">
    <source>
        <dbReference type="ARBA" id="ARBA00022982"/>
    </source>
</evidence>
<dbReference type="PANTHER" id="PTHR22888">
    <property type="entry name" value="CYTOCHROME C OXIDASE, SUBUNIT II"/>
    <property type="match status" value="1"/>
</dbReference>
<evidence type="ECO:0000259" key="17">
    <source>
        <dbReference type="PROSITE" id="PS50857"/>
    </source>
</evidence>
<dbReference type="GO" id="GO:0042773">
    <property type="term" value="P:ATP synthesis coupled electron transport"/>
    <property type="evidence" value="ECO:0007669"/>
    <property type="project" value="TreeGrafter"/>
</dbReference>
<keyword evidence="4" id="KW-0813">Transport</keyword>
<evidence type="ECO:0000256" key="1">
    <source>
        <dbReference type="ARBA" id="ARBA00004141"/>
    </source>
</evidence>
<dbReference type="GO" id="GO:0016020">
    <property type="term" value="C:membrane"/>
    <property type="evidence" value="ECO:0007669"/>
    <property type="project" value="UniProtKB-SubCell"/>
</dbReference>
<comment type="similarity">
    <text evidence="2">Belongs to the cytochrome c oxidase subunit 2 family.</text>
</comment>
<reference evidence="18 19" key="1">
    <citation type="submission" date="2016-03" db="EMBL/GenBank/DDBJ databases">
        <title>Complete genome sequence of a soil Actinobacterium, Nocardioides dokdonensis FR1436.</title>
        <authorList>
            <person name="Kwon S.-K."/>
            <person name="Kim K."/>
            <person name="Kim J.F."/>
        </authorList>
    </citation>
    <scope>NUCLEOTIDE SEQUENCE [LARGE SCALE GENOMIC DNA]</scope>
    <source>
        <strain evidence="18 19">FR1436</strain>
    </source>
</reference>
<dbReference type="EMBL" id="CP015079">
    <property type="protein sequence ID" value="ANH39064.1"/>
    <property type="molecule type" value="Genomic_DNA"/>
</dbReference>
<evidence type="ECO:0000256" key="14">
    <source>
        <dbReference type="ARBA" id="ARBA00031399"/>
    </source>
</evidence>
<keyword evidence="8" id="KW-1278">Translocase</keyword>
<keyword evidence="11" id="KW-0186">Copper</keyword>
<dbReference type="NCBIfam" id="TIGR02866">
    <property type="entry name" value="CoxB"/>
    <property type="match status" value="1"/>
</dbReference>
<dbReference type="InterPro" id="IPR045187">
    <property type="entry name" value="CcO_II"/>
</dbReference>
<evidence type="ECO:0000256" key="8">
    <source>
        <dbReference type="ARBA" id="ARBA00022967"/>
    </source>
</evidence>
<feature type="domain" description="Cytochrome oxidase subunit II copper A binding" evidence="17">
    <location>
        <begin position="138"/>
        <end position="275"/>
    </location>
</feature>
<gene>
    <name evidence="18" type="primary">ctaC</name>
    <name evidence="18" type="ORF">I601_2648</name>
</gene>
<evidence type="ECO:0000256" key="3">
    <source>
        <dbReference type="ARBA" id="ARBA00012949"/>
    </source>
</evidence>
<dbReference type="SUPFAM" id="SSF81464">
    <property type="entry name" value="Cytochrome c oxidase subunit II-like, transmembrane region"/>
    <property type="match status" value="1"/>
</dbReference>
<dbReference type="Proteomes" id="UP000077868">
    <property type="component" value="Chromosome"/>
</dbReference>
<evidence type="ECO:0000256" key="16">
    <source>
        <dbReference type="SAM" id="Phobius"/>
    </source>
</evidence>
<sequence length="308" mass="33611">MSLQLPQRAPGRRWATARRAGLSASLGLGLVLLAGCSSESRGEWERLAMPEPITEQGEATLGLWQGAWIAALVTGAIVWGLMAWVVVAYRRRHEDEVPVQTRYNLPLEIFYTIAPIMMVVVFFAHTIRVQDVILDDSPPDNVVEVVGQKWSWTFNHGVGSPDLAANEDNTDLDFPYDEYANVVGTLTDIPTLLLPLGETTRFNLHSPDVIHSFGVPGFLTKMDVIPGRVNSFQVTPQIEGTFKGKCFELCGAQHSRMLFDVKVVSPAEYDAYVASLVEAGDSAAAPLLGGDAARTQVGLDVTETEEGQ</sequence>
<evidence type="ECO:0000256" key="13">
    <source>
        <dbReference type="ARBA" id="ARBA00024688"/>
    </source>
</evidence>
<accession>A0A1A9GLB1</accession>
<dbReference type="InterPro" id="IPR002429">
    <property type="entry name" value="CcO_II-like_C"/>
</dbReference>
<dbReference type="AlphaFoldDB" id="A0A1A9GLB1"/>
<feature type="transmembrane region" description="Helical" evidence="16">
    <location>
        <begin position="109"/>
        <end position="127"/>
    </location>
</feature>
<dbReference type="GO" id="GO:0004129">
    <property type="term" value="F:cytochrome-c oxidase activity"/>
    <property type="evidence" value="ECO:0007669"/>
    <property type="project" value="UniProtKB-EC"/>
</dbReference>
<dbReference type="GO" id="GO:0016491">
    <property type="term" value="F:oxidoreductase activity"/>
    <property type="evidence" value="ECO:0007669"/>
    <property type="project" value="UniProtKB-KW"/>
</dbReference>
<name>A0A1A9GLB1_9ACTN</name>
<dbReference type="PROSITE" id="PS00078">
    <property type="entry name" value="COX2"/>
    <property type="match status" value="1"/>
</dbReference>
<evidence type="ECO:0000256" key="7">
    <source>
        <dbReference type="ARBA" id="ARBA00022723"/>
    </source>
</evidence>
<evidence type="ECO:0000256" key="6">
    <source>
        <dbReference type="ARBA" id="ARBA00022692"/>
    </source>
</evidence>
<dbReference type="EC" id="7.1.1.9" evidence="3"/>
<evidence type="ECO:0000256" key="11">
    <source>
        <dbReference type="ARBA" id="ARBA00023008"/>
    </source>
</evidence>
<keyword evidence="12 16" id="KW-0472">Membrane</keyword>
<evidence type="ECO:0000256" key="2">
    <source>
        <dbReference type="ARBA" id="ARBA00007866"/>
    </source>
</evidence>
<dbReference type="Gene3D" id="2.60.40.420">
    <property type="entry name" value="Cupredoxins - blue copper proteins"/>
    <property type="match status" value="1"/>
</dbReference>
<dbReference type="GO" id="GO:0005507">
    <property type="term" value="F:copper ion binding"/>
    <property type="evidence" value="ECO:0007669"/>
    <property type="project" value="InterPro"/>
</dbReference>
<organism evidence="18 19">
    <name type="scientific">Nocardioides dokdonensis FR1436</name>
    <dbReference type="NCBI Taxonomy" id="1300347"/>
    <lineage>
        <taxon>Bacteria</taxon>
        <taxon>Bacillati</taxon>
        <taxon>Actinomycetota</taxon>
        <taxon>Actinomycetes</taxon>
        <taxon>Propionibacteriales</taxon>
        <taxon>Nocardioidaceae</taxon>
        <taxon>Nocardioides</taxon>
    </lineage>
</organism>
<evidence type="ECO:0000313" key="19">
    <source>
        <dbReference type="Proteomes" id="UP000077868"/>
    </source>
</evidence>
<dbReference type="PROSITE" id="PS50857">
    <property type="entry name" value="COX2_CUA"/>
    <property type="match status" value="1"/>
</dbReference>
<dbReference type="SUPFAM" id="SSF49503">
    <property type="entry name" value="Cupredoxins"/>
    <property type="match status" value="1"/>
</dbReference>
<keyword evidence="6 16" id="KW-0812">Transmembrane</keyword>
<dbReference type="PATRIC" id="fig|1300347.3.peg.2640"/>
<dbReference type="PANTHER" id="PTHR22888:SF9">
    <property type="entry name" value="CYTOCHROME C OXIDASE SUBUNIT 2"/>
    <property type="match status" value="1"/>
</dbReference>
<protein>
    <recommendedName>
        <fullName evidence="3">cytochrome-c oxidase</fullName>
        <ecNumber evidence="3">7.1.1.9</ecNumber>
    </recommendedName>
    <alternativeName>
        <fullName evidence="14">Cytochrome aa3 subunit 2</fullName>
    </alternativeName>
</protein>
<dbReference type="KEGG" id="ndk:I601_2648"/>
<keyword evidence="7" id="KW-0479">Metal-binding</keyword>
<comment type="catalytic activity">
    <reaction evidence="15">
        <text>4 Fe(II)-[cytochrome c] + O2 + 8 H(+)(in) = 4 Fe(III)-[cytochrome c] + 2 H2O + 4 H(+)(out)</text>
        <dbReference type="Rhea" id="RHEA:11436"/>
        <dbReference type="Rhea" id="RHEA-COMP:10350"/>
        <dbReference type="Rhea" id="RHEA-COMP:14399"/>
        <dbReference type="ChEBI" id="CHEBI:15377"/>
        <dbReference type="ChEBI" id="CHEBI:15378"/>
        <dbReference type="ChEBI" id="CHEBI:15379"/>
        <dbReference type="ChEBI" id="CHEBI:29033"/>
        <dbReference type="ChEBI" id="CHEBI:29034"/>
        <dbReference type="EC" id="7.1.1.9"/>
    </reaction>
</comment>
<dbReference type="InterPro" id="IPR008972">
    <property type="entry name" value="Cupredoxin"/>
</dbReference>
<evidence type="ECO:0000256" key="12">
    <source>
        <dbReference type="ARBA" id="ARBA00023136"/>
    </source>
</evidence>
<evidence type="ECO:0000256" key="10">
    <source>
        <dbReference type="ARBA" id="ARBA00022989"/>
    </source>
</evidence>
<comment type="function">
    <text evidence="13">Subunits I and II form the functional core of the enzyme complex. Electrons originating in cytochrome c are transferred via heme a and Cu(A) to the binuclear center formed by heme a3 and Cu(B).</text>
</comment>
<dbReference type="Pfam" id="PF00116">
    <property type="entry name" value="COX2"/>
    <property type="match status" value="1"/>
</dbReference>
<dbReference type="PRINTS" id="PR01166">
    <property type="entry name" value="CYCOXIDASEII"/>
</dbReference>
<keyword evidence="10 16" id="KW-1133">Transmembrane helix</keyword>
<dbReference type="InterPro" id="IPR014222">
    <property type="entry name" value="Cyt_c_oxidase_su2"/>
</dbReference>
<keyword evidence="18" id="KW-0560">Oxidoreductase</keyword>
<keyword evidence="19" id="KW-1185">Reference proteome</keyword>
<dbReference type="InterPro" id="IPR036257">
    <property type="entry name" value="Cyt_c_oxidase_su2_TM_sf"/>
</dbReference>
<evidence type="ECO:0000256" key="4">
    <source>
        <dbReference type="ARBA" id="ARBA00022448"/>
    </source>
</evidence>
<feature type="transmembrane region" description="Helical" evidence="16">
    <location>
        <begin position="62"/>
        <end position="89"/>
    </location>
</feature>
<dbReference type="InterPro" id="IPR001505">
    <property type="entry name" value="Copper_CuA"/>
</dbReference>
<dbReference type="STRING" id="1300347.I601_2648"/>
<dbReference type="Gene3D" id="1.10.287.90">
    <property type="match status" value="1"/>
</dbReference>